<dbReference type="GO" id="GO:0006353">
    <property type="term" value="P:DNA-templated transcription termination"/>
    <property type="evidence" value="ECO:0007669"/>
    <property type="project" value="UniProtKB-KW"/>
</dbReference>
<organism evidence="4 5">
    <name type="scientific">Phaseolus coccineus</name>
    <name type="common">Scarlet runner bean</name>
    <name type="synonym">Phaseolus multiflorus</name>
    <dbReference type="NCBI Taxonomy" id="3886"/>
    <lineage>
        <taxon>Eukaryota</taxon>
        <taxon>Viridiplantae</taxon>
        <taxon>Streptophyta</taxon>
        <taxon>Embryophyta</taxon>
        <taxon>Tracheophyta</taxon>
        <taxon>Spermatophyta</taxon>
        <taxon>Magnoliopsida</taxon>
        <taxon>eudicotyledons</taxon>
        <taxon>Gunneridae</taxon>
        <taxon>Pentapetalae</taxon>
        <taxon>rosids</taxon>
        <taxon>fabids</taxon>
        <taxon>Fabales</taxon>
        <taxon>Fabaceae</taxon>
        <taxon>Papilionoideae</taxon>
        <taxon>50 kb inversion clade</taxon>
        <taxon>NPAAA clade</taxon>
        <taxon>indigoferoid/millettioid clade</taxon>
        <taxon>Phaseoleae</taxon>
        <taxon>Phaseolus</taxon>
    </lineage>
</organism>
<dbReference type="PANTHER" id="PTHR13068">
    <property type="entry name" value="CGI-12 PROTEIN-RELATED"/>
    <property type="match status" value="1"/>
</dbReference>
<keyword evidence="5" id="KW-1185">Reference proteome</keyword>
<dbReference type="FunFam" id="1.25.70.10:FF:000001">
    <property type="entry name" value="Mitochondrial transcription termination factor-like"/>
    <property type="match status" value="1"/>
</dbReference>
<gene>
    <name evidence="4" type="ORF">VNO80_20294</name>
</gene>
<keyword evidence="3" id="KW-0809">Transit peptide</keyword>
<dbReference type="Pfam" id="PF02536">
    <property type="entry name" value="mTERF"/>
    <property type="match status" value="2"/>
</dbReference>
<name>A0AAN9R1I5_PHACN</name>
<evidence type="ECO:0000256" key="1">
    <source>
        <dbReference type="ARBA" id="ARBA00007692"/>
    </source>
</evidence>
<comment type="caution">
    <text evidence="4">The sequence shown here is derived from an EMBL/GenBank/DDBJ whole genome shotgun (WGS) entry which is preliminary data.</text>
</comment>
<proteinExistence type="inferred from homology"/>
<dbReference type="InterPro" id="IPR038538">
    <property type="entry name" value="MTERF_sf"/>
</dbReference>
<reference evidence="4 5" key="1">
    <citation type="submission" date="2024-01" db="EMBL/GenBank/DDBJ databases">
        <title>The genomes of 5 underutilized Papilionoideae crops provide insights into root nodulation and disease resistanc.</title>
        <authorList>
            <person name="Jiang F."/>
        </authorList>
    </citation>
    <scope>NUCLEOTIDE SEQUENCE [LARGE SCALE GENOMIC DNA]</scope>
    <source>
        <strain evidence="4">JINMINGXINNONG_FW02</strain>
        <tissue evidence="4">Leaves</tissue>
    </source>
</reference>
<evidence type="ECO:0000313" key="5">
    <source>
        <dbReference type="Proteomes" id="UP001374584"/>
    </source>
</evidence>
<protein>
    <submittedName>
        <fullName evidence="4">Uncharacterized protein</fullName>
    </submittedName>
</protein>
<dbReference type="GO" id="GO:0003676">
    <property type="term" value="F:nucleic acid binding"/>
    <property type="evidence" value="ECO:0007669"/>
    <property type="project" value="InterPro"/>
</dbReference>
<keyword evidence="2" id="KW-0805">Transcription regulation</keyword>
<comment type="similarity">
    <text evidence="1">Belongs to the mTERF family.</text>
</comment>
<dbReference type="SMART" id="SM00733">
    <property type="entry name" value="Mterf"/>
    <property type="match status" value="5"/>
</dbReference>
<dbReference type="Proteomes" id="UP001374584">
    <property type="component" value="Unassembled WGS sequence"/>
</dbReference>
<sequence>MFGSQSFKSLFLYSKRITTPKPYIPFPSTLSLKHFSLTPQQHSLTVSYLVNTFGFSPQTALKVSESVSFDTPQKPDSVIAFFTKNGFTDAHINNIVKRVPNILVCNADKRLSPKFQFLLSKGASASDIVRLVNKCPRILGSSLKNNVIPSFELVKRFLQSDKKTFDCVFGSRPFLQYNVGVQNVNMLLDAGVLDSSIGYLFGRRPSILLSTNLREAIDEVKEMGFDPSKITFAIALHAKRVVSKSRWDAKVDAFKMWGWSEEMVLDSFRKHPLLMLASKDKINEVIRFWAVELGWDPLALAKMPKIFGFSLERRIVPRGLVVRHLIVKGLREKSAKLSTPFDVSEEVFLKNYVMRFKEEVCQLLKLYQEKVSFQENREDYVESAS</sequence>
<keyword evidence="2" id="KW-0804">Transcription</keyword>
<keyword evidence="2" id="KW-0806">Transcription termination</keyword>
<dbReference type="Gene3D" id="1.25.70.10">
    <property type="entry name" value="Transcription termination factor 3, mitochondrial"/>
    <property type="match status" value="1"/>
</dbReference>
<accession>A0AAN9R1I5</accession>
<evidence type="ECO:0000313" key="4">
    <source>
        <dbReference type="EMBL" id="KAK7354799.1"/>
    </source>
</evidence>
<evidence type="ECO:0000256" key="3">
    <source>
        <dbReference type="ARBA" id="ARBA00022946"/>
    </source>
</evidence>
<evidence type="ECO:0000256" key="2">
    <source>
        <dbReference type="ARBA" id="ARBA00022472"/>
    </source>
</evidence>
<dbReference type="EMBL" id="JAYMYR010000007">
    <property type="protein sequence ID" value="KAK7354799.1"/>
    <property type="molecule type" value="Genomic_DNA"/>
</dbReference>
<dbReference type="PANTHER" id="PTHR13068:SF172">
    <property type="entry name" value="TRANSCRIPTION TERMINATION FACTOR FAMILY PROTEIN"/>
    <property type="match status" value="1"/>
</dbReference>
<dbReference type="InterPro" id="IPR003690">
    <property type="entry name" value="MTERF"/>
</dbReference>
<dbReference type="AlphaFoldDB" id="A0AAN9R1I5"/>